<dbReference type="Proteomes" id="UP000521872">
    <property type="component" value="Unassembled WGS sequence"/>
</dbReference>
<dbReference type="AlphaFoldDB" id="A0A8H4QUR3"/>
<dbReference type="PANTHER" id="PTHR33927">
    <property type="entry name" value="TRANSMEMBRANE PROTEIN"/>
    <property type="match status" value="1"/>
</dbReference>
<dbReference type="EMBL" id="JAACJL010000030">
    <property type="protein sequence ID" value="KAF4617543.1"/>
    <property type="molecule type" value="Genomic_DNA"/>
</dbReference>
<keyword evidence="3" id="KW-0812">Transmembrane</keyword>
<feature type="domain" description="NADP-dependent oxidoreductase" evidence="4">
    <location>
        <begin position="486"/>
        <end position="802"/>
    </location>
</feature>
<proteinExistence type="predicted"/>
<feature type="transmembrane region" description="Helical" evidence="3">
    <location>
        <begin position="182"/>
        <end position="200"/>
    </location>
</feature>
<feature type="transmembrane region" description="Helical" evidence="3">
    <location>
        <begin position="71"/>
        <end position="90"/>
    </location>
</feature>
<name>A0A8H4QUR3_9AGAR</name>
<evidence type="ECO:0000259" key="4">
    <source>
        <dbReference type="Pfam" id="PF00248"/>
    </source>
</evidence>
<evidence type="ECO:0000256" key="3">
    <source>
        <dbReference type="SAM" id="Phobius"/>
    </source>
</evidence>
<feature type="compositionally biased region" description="Low complexity" evidence="2">
    <location>
        <begin position="16"/>
        <end position="31"/>
    </location>
</feature>
<dbReference type="Gene3D" id="3.20.20.100">
    <property type="entry name" value="NADP-dependent oxidoreductase domain"/>
    <property type="match status" value="1"/>
</dbReference>
<evidence type="ECO:0000313" key="6">
    <source>
        <dbReference type="Proteomes" id="UP000521872"/>
    </source>
</evidence>
<feature type="compositionally biased region" description="Basic and acidic residues" evidence="2">
    <location>
        <begin position="1"/>
        <end position="15"/>
    </location>
</feature>
<dbReference type="InterPro" id="IPR036812">
    <property type="entry name" value="NAD(P)_OxRdtase_dom_sf"/>
</dbReference>
<dbReference type="PANTHER" id="PTHR33927:SF5">
    <property type="entry name" value="ENZYME, PUTATIVE (AFU_ORTHOLOGUE AFUA_8G01222)-RELATED"/>
    <property type="match status" value="1"/>
</dbReference>
<evidence type="ECO:0000256" key="2">
    <source>
        <dbReference type="SAM" id="MobiDB-lite"/>
    </source>
</evidence>
<dbReference type="GO" id="GO:0016491">
    <property type="term" value="F:oxidoreductase activity"/>
    <property type="evidence" value="ECO:0007669"/>
    <property type="project" value="UniProtKB-KW"/>
</dbReference>
<evidence type="ECO:0000256" key="1">
    <source>
        <dbReference type="ARBA" id="ARBA00023002"/>
    </source>
</evidence>
<gene>
    <name evidence="5" type="ORF">D9613_005778</name>
</gene>
<keyword evidence="1" id="KW-0560">Oxidoreductase</keyword>
<keyword evidence="3" id="KW-0472">Membrane</keyword>
<dbReference type="GO" id="GO:0005829">
    <property type="term" value="C:cytosol"/>
    <property type="evidence" value="ECO:0007669"/>
    <property type="project" value="UniProtKB-ARBA"/>
</dbReference>
<evidence type="ECO:0000313" key="5">
    <source>
        <dbReference type="EMBL" id="KAF4617543.1"/>
    </source>
</evidence>
<sequence length="812" mass="91180">MSDIEKNIKGDHEDTVVPVSETSSASSSEPSLMLKPKPFDLKPDRSILPEKKGSKLSRYIKFNFYTTYRKIFTVIFTANLIAFVCFVAKANGVPLANDVASASSANLMSTILFRQENFVNLLYEIAVCVPHSVPLSIRRRLAKVFHYGGAHSGSGTAAVVWFLLYTGLITREYIHVPTKDNLVNLVLSYFLVCMFIAILAAAHPRFRVMFHDHFEAGHRFAGWSALVVFWIHNGLVARSSAREQNIPIGLFLAKSPNFWFFCVSTSCSILSWSRLRQREVYPEVLSDHAIRLHFKYRPMQPFYGLKISNRPLLEWHAFATIPDEDENGKINGFSVVVSNAGDWTKQTIQNPPTKLWTRGYPLHGLLYTSRLFKRIVVVATGSGIGPCLSLLYANVTPRRVLWSTPHPETTYGPKIMNAVLKADPDAIVWNTRTLGRPDMVALTYQLVRESDAEAVFIISNPKVTRKVVYGMETRVRLGTSGLKVSKIILGCMSYGSPEWQAWVLPEEESIKHIKTAYEAGINTFDTANVYSNGQSEIVLGKAIKQLNLPRDEIVVMTKVYFPVGKTADTPLIGLGSKPDELGYVNQHGLSRKHIFDSIKHSLERLQLDYVDVLQCHRFDQDTPIAETMQALHDVVQAGYARYIGMSSCWAWQFHAMQNYAITNKLTPFISMQNHYSLIYREEEREMFPTLKHFGVGSIPWSPLGRGTLTRPNANQNDTTRGKIDRMKKTYSEKVTANIVDAVEQIAKAKGVSMAQIALAWVLSKEGVSAPIVGTTSLENLHDLLGAIDVKLSEEEIKQLETSYEPQNAIGHL</sequence>
<keyword evidence="3" id="KW-1133">Transmembrane helix</keyword>
<accession>A0A8H4QUR3</accession>
<dbReference type="CDD" id="cd19079">
    <property type="entry name" value="AKR_EcYajO-like"/>
    <property type="match status" value="1"/>
</dbReference>
<feature type="transmembrane region" description="Helical" evidence="3">
    <location>
        <begin position="144"/>
        <end position="170"/>
    </location>
</feature>
<dbReference type="SUPFAM" id="SSF51430">
    <property type="entry name" value="NAD(P)-linked oxidoreductase"/>
    <property type="match status" value="1"/>
</dbReference>
<dbReference type="InterPro" id="IPR023210">
    <property type="entry name" value="NADP_OxRdtase_dom"/>
</dbReference>
<comment type="caution">
    <text evidence="5">The sequence shown here is derived from an EMBL/GenBank/DDBJ whole genome shotgun (WGS) entry which is preliminary data.</text>
</comment>
<feature type="region of interest" description="Disordered" evidence="2">
    <location>
        <begin position="1"/>
        <end position="38"/>
    </location>
</feature>
<dbReference type="FunFam" id="3.20.20.100:FF:000004">
    <property type="entry name" value="Oxidoreductase, aldo/keto reductase"/>
    <property type="match status" value="1"/>
</dbReference>
<reference evidence="5 6" key="1">
    <citation type="submission" date="2019-12" db="EMBL/GenBank/DDBJ databases">
        <authorList>
            <person name="Floudas D."/>
            <person name="Bentzer J."/>
            <person name="Ahren D."/>
            <person name="Johansson T."/>
            <person name="Persson P."/>
            <person name="Tunlid A."/>
        </authorList>
    </citation>
    <scope>NUCLEOTIDE SEQUENCE [LARGE SCALE GENOMIC DNA]</scope>
    <source>
        <strain evidence="5 6">CBS 102.39</strain>
    </source>
</reference>
<organism evidence="5 6">
    <name type="scientific">Agrocybe pediades</name>
    <dbReference type="NCBI Taxonomy" id="84607"/>
    <lineage>
        <taxon>Eukaryota</taxon>
        <taxon>Fungi</taxon>
        <taxon>Dikarya</taxon>
        <taxon>Basidiomycota</taxon>
        <taxon>Agaricomycotina</taxon>
        <taxon>Agaricomycetes</taxon>
        <taxon>Agaricomycetidae</taxon>
        <taxon>Agaricales</taxon>
        <taxon>Agaricineae</taxon>
        <taxon>Strophariaceae</taxon>
        <taxon>Agrocybe</taxon>
    </lineage>
</organism>
<dbReference type="Pfam" id="PF00248">
    <property type="entry name" value="Aldo_ket_red"/>
    <property type="match status" value="1"/>
</dbReference>
<dbReference type="InterPro" id="IPR052979">
    <property type="entry name" value="Adenylate-forming_domain"/>
</dbReference>
<protein>
    <recommendedName>
        <fullName evidence="4">NADP-dependent oxidoreductase domain-containing protein</fullName>
    </recommendedName>
</protein>
<keyword evidence="6" id="KW-1185">Reference proteome</keyword>